<keyword evidence="11" id="KW-1185">Reference proteome</keyword>
<organism evidence="10 11">
    <name type="scientific">Microbotryum silenes-dioicae</name>
    <dbReference type="NCBI Taxonomy" id="796604"/>
    <lineage>
        <taxon>Eukaryota</taxon>
        <taxon>Fungi</taxon>
        <taxon>Dikarya</taxon>
        <taxon>Basidiomycota</taxon>
        <taxon>Pucciniomycotina</taxon>
        <taxon>Microbotryomycetes</taxon>
        <taxon>Microbotryales</taxon>
        <taxon>Microbotryaceae</taxon>
        <taxon>Microbotryum</taxon>
    </lineage>
</organism>
<evidence type="ECO:0000313" key="10">
    <source>
        <dbReference type="EMBL" id="SGY20167.1"/>
    </source>
</evidence>
<evidence type="ECO:0000256" key="7">
    <source>
        <dbReference type="ARBA" id="ARBA00023242"/>
    </source>
</evidence>
<dbReference type="EMBL" id="FQNC01000017">
    <property type="protein sequence ID" value="SGY20167.1"/>
    <property type="molecule type" value="Genomic_DNA"/>
</dbReference>
<feature type="compositionally biased region" description="Polar residues" evidence="9">
    <location>
        <begin position="49"/>
        <end position="63"/>
    </location>
</feature>
<evidence type="ECO:0000256" key="3">
    <source>
        <dbReference type="ARBA" id="ARBA00020631"/>
    </source>
</evidence>
<dbReference type="InterPro" id="IPR044888">
    <property type="entry name" value="Mediatior_Med7_sf"/>
</dbReference>
<reference evidence="10 11" key="1">
    <citation type="submission" date="2016-11" db="EMBL/GenBank/DDBJ databases">
        <authorList>
            <person name="Jaros S."/>
            <person name="Januszkiewicz K."/>
            <person name="Wedrychowicz H."/>
        </authorList>
    </citation>
    <scope>NUCLEOTIDE SEQUENCE [LARGE SCALE GENOMIC DNA]</scope>
</reference>
<dbReference type="AlphaFoldDB" id="A0A2X0LYV8"/>
<dbReference type="SUPFAM" id="SSF140718">
    <property type="entry name" value="Mediator hinge subcomplex-like"/>
    <property type="match status" value="1"/>
</dbReference>
<comment type="similarity">
    <text evidence="2 8">Belongs to the Mediator complex subunit 7 family.</text>
</comment>
<keyword evidence="4 8" id="KW-0805">Transcription regulation</keyword>
<comment type="subcellular location">
    <subcellularLocation>
        <location evidence="1 8">Nucleus</location>
    </subcellularLocation>
</comment>
<keyword evidence="7 8" id="KW-0539">Nucleus</keyword>
<evidence type="ECO:0000256" key="9">
    <source>
        <dbReference type="SAM" id="MobiDB-lite"/>
    </source>
</evidence>
<dbReference type="Gene3D" id="6.10.140.1520">
    <property type="match status" value="1"/>
</dbReference>
<gene>
    <name evidence="10" type="primary">BQ5605_C017g08505</name>
    <name evidence="10" type="ORF">BQ5605_C017G08505</name>
</gene>
<keyword evidence="6 8" id="KW-0804">Transcription</keyword>
<sequence>MTSPPPAAALHNGFPTVPVSDSDEPPRPPVSEPNQEHNHNQDEDIYPTPNDSNDSNALESSFFPSPSQYYKRYTCQNLSLPLDHPDLLHNSTDKVKVSTSTNNTDGYTRMDLEPPRLDWVLERGSYNVFGQVWPVNDQLPSLREMGVEELWDPNQTDRKQSLQTLLQALLVTYHQLVTSLLAPPRSIKDDTKGLPSDPERFVERIRLIGINLHHLINELRPVQAKESLKAMMRTQIEQRKARTNAIQQKCQEMNQALASLSTKLERAVIVDGGTTMGKEEGDLNPARAVGVRVGVGKEADPMETALSRLKEKVDGL</sequence>
<dbReference type="GO" id="GO:0006357">
    <property type="term" value="P:regulation of transcription by RNA polymerase II"/>
    <property type="evidence" value="ECO:0007669"/>
    <property type="project" value="InterPro"/>
</dbReference>
<dbReference type="InterPro" id="IPR037212">
    <property type="entry name" value="Med7/Med21-like"/>
</dbReference>
<comment type="function">
    <text evidence="8">Component of the Mediator complex, a coactivator involved in the regulated transcription of nearly all RNA polymerase II-dependent genes. Mediator functions as a bridge to convey information from gene-specific regulatory proteins to the basal RNA polymerase II transcription machinery.</text>
</comment>
<dbReference type="STRING" id="796604.A0A2X0LYV8"/>
<dbReference type="GO" id="GO:0016592">
    <property type="term" value="C:mediator complex"/>
    <property type="evidence" value="ECO:0007669"/>
    <property type="project" value="InterPro"/>
</dbReference>
<accession>A0A2X0LYV8</accession>
<name>A0A2X0LYV8_9BASI</name>
<evidence type="ECO:0000256" key="6">
    <source>
        <dbReference type="ARBA" id="ARBA00023163"/>
    </source>
</evidence>
<evidence type="ECO:0000256" key="8">
    <source>
        <dbReference type="RuleBase" id="RU364060"/>
    </source>
</evidence>
<dbReference type="InterPro" id="IPR009244">
    <property type="entry name" value="Mediatior_Med7"/>
</dbReference>
<feature type="region of interest" description="Disordered" evidence="9">
    <location>
        <begin position="1"/>
        <end position="63"/>
    </location>
</feature>
<evidence type="ECO:0000256" key="5">
    <source>
        <dbReference type="ARBA" id="ARBA00023159"/>
    </source>
</evidence>
<evidence type="ECO:0000256" key="1">
    <source>
        <dbReference type="ARBA" id="ARBA00004123"/>
    </source>
</evidence>
<dbReference type="GO" id="GO:0003712">
    <property type="term" value="F:transcription coregulator activity"/>
    <property type="evidence" value="ECO:0007669"/>
    <property type="project" value="InterPro"/>
</dbReference>
<dbReference type="Pfam" id="PF05983">
    <property type="entry name" value="Med7"/>
    <property type="match status" value="1"/>
</dbReference>
<keyword evidence="5 8" id="KW-0010">Activator</keyword>
<evidence type="ECO:0000256" key="4">
    <source>
        <dbReference type="ARBA" id="ARBA00023015"/>
    </source>
</evidence>
<protein>
    <recommendedName>
        <fullName evidence="3 8">Mediator of RNA polymerase II transcription subunit 7</fullName>
    </recommendedName>
</protein>
<dbReference type="Gene3D" id="6.10.140.200">
    <property type="match status" value="1"/>
</dbReference>
<proteinExistence type="inferred from homology"/>
<dbReference type="Proteomes" id="UP000249464">
    <property type="component" value="Unassembled WGS sequence"/>
</dbReference>
<dbReference type="GO" id="GO:0070847">
    <property type="term" value="C:core mediator complex"/>
    <property type="evidence" value="ECO:0007669"/>
    <property type="project" value="TreeGrafter"/>
</dbReference>
<evidence type="ECO:0000313" key="11">
    <source>
        <dbReference type="Proteomes" id="UP000249464"/>
    </source>
</evidence>
<comment type="subunit">
    <text evidence="8">Component of the Mediator complex.</text>
</comment>
<dbReference type="PANTHER" id="PTHR21428:SF11">
    <property type="entry name" value="MEDIATOR OF RNA POLYMERASE II TRANSCRIPTION SUBUNIT 7"/>
    <property type="match status" value="1"/>
</dbReference>
<evidence type="ECO:0000256" key="2">
    <source>
        <dbReference type="ARBA" id="ARBA00009994"/>
    </source>
</evidence>
<dbReference type="PANTHER" id="PTHR21428">
    <property type="entry name" value="MEDIATOR OF RNA POLYMERASE II TRANSCRIPTION SUBUNIT 7"/>
    <property type="match status" value="1"/>
</dbReference>